<keyword evidence="4" id="KW-1185">Reference proteome</keyword>
<dbReference type="PANTHER" id="PTHR11461">
    <property type="entry name" value="SERINE PROTEASE INHIBITOR, SERPIN"/>
    <property type="match status" value="1"/>
</dbReference>
<proteinExistence type="inferred from homology"/>
<sequence length="174" mass="19909">LTGLPNIEAKRCHNNTWVAESTKDKIEELLPPNFLDQDSRFLQANALYFRGSWDHPFDKEQTQESDFHCLNGESRKVQMMYRKSPFYLADLAELDGMATQFPFRPSDSQSEWSLMILLPQERTGLPKLLSRLQAPGQLASALRSPFVPHGKRLLVSTEIQARASTHDRFAADFI</sequence>
<name>A0A074Z5W1_OPIVI</name>
<dbReference type="InterPro" id="IPR042178">
    <property type="entry name" value="Serpin_sf_1"/>
</dbReference>
<dbReference type="STRING" id="6198.A0A074Z5W1"/>
<dbReference type="SUPFAM" id="SSF56574">
    <property type="entry name" value="Serpins"/>
    <property type="match status" value="1"/>
</dbReference>
<feature type="domain" description="Serpin" evidence="2">
    <location>
        <begin position="13"/>
        <end position="135"/>
    </location>
</feature>
<dbReference type="Gene3D" id="3.30.497.10">
    <property type="entry name" value="Antithrombin, subunit I, domain 2"/>
    <property type="match status" value="1"/>
</dbReference>
<organism evidence="3 4">
    <name type="scientific">Opisthorchis viverrini</name>
    <name type="common">Southeast Asian liver fluke</name>
    <dbReference type="NCBI Taxonomy" id="6198"/>
    <lineage>
        <taxon>Eukaryota</taxon>
        <taxon>Metazoa</taxon>
        <taxon>Spiralia</taxon>
        <taxon>Lophotrochozoa</taxon>
        <taxon>Platyhelminthes</taxon>
        <taxon>Trematoda</taxon>
        <taxon>Digenea</taxon>
        <taxon>Opisthorchiida</taxon>
        <taxon>Opisthorchiata</taxon>
        <taxon>Opisthorchiidae</taxon>
        <taxon>Opisthorchis</taxon>
    </lineage>
</organism>
<dbReference type="GO" id="GO:0004867">
    <property type="term" value="F:serine-type endopeptidase inhibitor activity"/>
    <property type="evidence" value="ECO:0007669"/>
    <property type="project" value="InterPro"/>
</dbReference>
<dbReference type="Pfam" id="PF00079">
    <property type="entry name" value="Serpin"/>
    <property type="match status" value="1"/>
</dbReference>
<gene>
    <name evidence="3" type="ORF">T265_15211</name>
</gene>
<dbReference type="InterPro" id="IPR036186">
    <property type="entry name" value="Serpin_sf"/>
</dbReference>
<dbReference type="CTD" id="20329376"/>
<dbReference type="GeneID" id="20329376"/>
<evidence type="ECO:0000259" key="2">
    <source>
        <dbReference type="Pfam" id="PF00079"/>
    </source>
</evidence>
<dbReference type="GO" id="GO:0005615">
    <property type="term" value="C:extracellular space"/>
    <property type="evidence" value="ECO:0007669"/>
    <property type="project" value="InterPro"/>
</dbReference>
<dbReference type="PANTHER" id="PTHR11461:SF211">
    <property type="entry name" value="GH10112P-RELATED"/>
    <property type="match status" value="1"/>
</dbReference>
<protein>
    <recommendedName>
        <fullName evidence="2">Serpin domain-containing protein</fullName>
    </recommendedName>
</protein>
<dbReference type="InterPro" id="IPR000215">
    <property type="entry name" value="Serpin_fam"/>
</dbReference>
<evidence type="ECO:0000313" key="4">
    <source>
        <dbReference type="Proteomes" id="UP000054324"/>
    </source>
</evidence>
<dbReference type="Proteomes" id="UP000054324">
    <property type="component" value="Unassembled WGS sequence"/>
</dbReference>
<accession>A0A074Z5W1</accession>
<dbReference type="InterPro" id="IPR042185">
    <property type="entry name" value="Serpin_sf_2"/>
</dbReference>
<dbReference type="KEGG" id="ovi:T265_15211"/>
<dbReference type="Gene3D" id="2.30.39.10">
    <property type="entry name" value="Alpha-1-antitrypsin, domain 1"/>
    <property type="match status" value="1"/>
</dbReference>
<dbReference type="AlphaFoldDB" id="A0A074Z5W1"/>
<evidence type="ECO:0000256" key="1">
    <source>
        <dbReference type="ARBA" id="ARBA00009500"/>
    </source>
</evidence>
<dbReference type="OrthoDB" id="671595at2759"/>
<feature type="non-terminal residue" evidence="3">
    <location>
        <position position="1"/>
    </location>
</feature>
<dbReference type="EMBL" id="KL597009">
    <property type="protein sequence ID" value="KER20927.1"/>
    <property type="molecule type" value="Genomic_DNA"/>
</dbReference>
<evidence type="ECO:0000313" key="3">
    <source>
        <dbReference type="EMBL" id="KER20927.1"/>
    </source>
</evidence>
<dbReference type="InterPro" id="IPR023796">
    <property type="entry name" value="Serpin_dom"/>
</dbReference>
<comment type="similarity">
    <text evidence="1">Belongs to the serpin family.</text>
</comment>
<reference evidence="3 4" key="1">
    <citation type="submission" date="2013-11" db="EMBL/GenBank/DDBJ databases">
        <title>Opisthorchis viverrini - life in the bile duct.</title>
        <authorList>
            <person name="Young N.D."/>
            <person name="Nagarajan N."/>
            <person name="Lin S.J."/>
            <person name="Korhonen P.K."/>
            <person name="Jex A.R."/>
            <person name="Hall R.S."/>
            <person name="Safavi-Hemami H."/>
            <person name="Kaewkong W."/>
            <person name="Bertrand D."/>
            <person name="Gao S."/>
            <person name="Seet Q."/>
            <person name="Wongkham S."/>
            <person name="Teh B.T."/>
            <person name="Wongkham C."/>
            <person name="Intapan P.M."/>
            <person name="Maleewong W."/>
            <person name="Yang X."/>
            <person name="Hu M."/>
            <person name="Wang Z."/>
            <person name="Hofmann A."/>
            <person name="Sternberg P.W."/>
            <person name="Tan P."/>
            <person name="Wang J."/>
            <person name="Gasser R.B."/>
        </authorList>
    </citation>
    <scope>NUCLEOTIDE SEQUENCE [LARGE SCALE GENOMIC DNA]</scope>
</reference>
<dbReference type="RefSeq" id="XP_009175330.1">
    <property type="nucleotide sequence ID" value="XM_009177066.1"/>
</dbReference>